<keyword evidence="2 7" id="KW-0436">Ligase</keyword>
<feature type="binding site" evidence="7">
    <location>
        <position position="199"/>
    </location>
    <ligand>
        <name>D-alanine</name>
        <dbReference type="ChEBI" id="CHEBI:57416"/>
    </ligand>
</feature>
<dbReference type="PATRIC" id="fig|36849.3.peg.3768"/>
<dbReference type="Pfam" id="PF00501">
    <property type="entry name" value="AMP-binding"/>
    <property type="match status" value="1"/>
</dbReference>
<gene>
    <name evidence="7 10" type="primary">dltA</name>
    <name evidence="10" type="ORF">OXPF_35620</name>
</gene>
<dbReference type="PANTHER" id="PTHR45398">
    <property type="match status" value="1"/>
</dbReference>
<dbReference type="UniPathway" id="UPA00556"/>
<dbReference type="RefSeq" id="WP_054876542.1">
    <property type="nucleotide sequence ID" value="NZ_LKET01000051.1"/>
</dbReference>
<dbReference type="OrthoDB" id="9778383at2"/>
<dbReference type="HAMAP" id="MF_00593">
    <property type="entry name" value="DltA"/>
    <property type="match status" value="1"/>
</dbReference>
<evidence type="ECO:0000259" key="8">
    <source>
        <dbReference type="Pfam" id="PF00501"/>
    </source>
</evidence>
<feature type="binding site" evidence="7">
    <location>
        <position position="498"/>
    </location>
    <ligand>
        <name>ATP</name>
        <dbReference type="ChEBI" id="CHEBI:30616"/>
    </ligand>
</feature>
<protein>
    <recommendedName>
        <fullName evidence="7">D-alanine--D-alanyl carrier protein ligase</fullName>
        <shortName evidence="7">DCL</shortName>
        <ecNumber evidence="7">6.2.1.54</ecNumber>
    </recommendedName>
    <alternativeName>
        <fullName evidence="7">D-alanine--poly(phosphoribitol) ligase subunit 1</fullName>
    </alternativeName>
    <alternativeName>
        <fullName evidence="7">D-alanine-activating enzyme</fullName>
        <shortName evidence="7">DAE</shortName>
    </alternativeName>
</protein>
<proteinExistence type="inferred from homology"/>
<dbReference type="CDD" id="cd05945">
    <property type="entry name" value="DltA"/>
    <property type="match status" value="1"/>
</dbReference>
<dbReference type="Pfam" id="PF13193">
    <property type="entry name" value="AMP-binding_C"/>
    <property type="match status" value="1"/>
</dbReference>
<dbReference type="Gene3D" id="3.40.50.12780">
    <property type="entry name" value="N-terminal domain of ligase-like"/>
    <property type="match status" value="1"/>
</dbReference>
<dbReference type="GO" id="GO:0070395">
    <property type="term" value="P:lipoteichoic acid biosynthetic process"/>
    <property type="evidence" value="ECO:0007669"/>
    <property type="project" value="UniProtKB-UniRule"/>
</dbReference>
<dbReference type="InterPro" id="IPR045851">
    <property type="entry name" value="AMP-bd_C_sf"/>
</dbReference>
<evidence type="ECO:0000256" key="7">
    <source>
        <dbReference type="HAMAP-Rule" id="MF_00593"/>
    </source>
</evidence>
<feature type="binding site" evidence="7">
    <location>
        <begin position="152"/>
        <end position="153"/>
    </location>
    <ligand>
        <name>ATP</name>
        <dbReference type="ChEBI" id="CHEBI:30616"/>
    </ligand>
</feature>
<evidence type="ECO:0000313" key="11">
    <source>
        <dbReference type="Proteomes" id="UP000050326"/>
    </source>
</evidence>
<dbReference type="GO" id="GO:0005524">
    <property type="term" value="F:ATP binding"/>
    <property type="evidence" value="ECO:0007669"/>
    <property type="project" value="UniProtKB-KW"/>
</dbReference>
<feature type="domain" description="AMP-dependent synthetase/ligase" evidence="8">
    <location>
        <begin position="14"/>
        <end position="362"/>
    </location>
</feature>
<comment type="similarity">
    <text evidence="6 7">Belongs to the ATP-dependent AMP-binding enzyme family. DltA subfamily.</text>
</comment>
<reference evidence="10 11" key="1">
    <citation type="submission" date="2015-09" db="EMBL/GenBank/DDBJ databases">
        <title>Genome sequence of Oxobacter pfennigii DSM 3222.</title>
        <authorList>
            <person name="Poehlein A."/>
            <person name="Bengelsdorf F.R."/>
            <person name="Schiel-Bengelsdorf B."/>
            <person name="Duerre P."/>
            <person name="Daniel R."/>
        </authorList>
    </citation>
    <scope>NUCLEOTIDE SEQUENCE [LARGE SCALE GENOMIC DNA]</scope>
    <source>
        <strain evidence="10 11">DSM 3222</strain>
    </source>
</reference>
<keyword evidence="1 7" id="KW-0963">Cytoplasm</keyword>
<dbReference type="InterPro" id="IPR020845">
    <property type="entry name" value="AMP-binding_CS"/>
</dbReference>
<dbReference type="AlphaFoldDB" id="A0A0P8W2Q4"/>
<feature type="binding site" evidence="7">
    <location>
        <begin position="294"/>
        <end position="299"/>
    </location>
    <ligand>
        <name>ATP</name>
        <dbReference type="ChEBI" id="CHEBI:30616"/>
    </ligand>
</feature>
<dbReference type="SUPFAM" id="SSF56801">
    <property type="entry name" value="Acetyl-CoA synthetase-like"/>
    <property type="match status" value="1"/>
</dbReference>
<evidence type="ECO:0000256" key="5">
    <source>
        <dbReference type="ARBA" id="ARBA00054605"/>
    </source>
</evidence>
<dbReference type="EMBL" id="LKET01000051">
    <property type="protein sequence ID" value="KPU42799.1"/>
    <property type="molecule type" value="Genomic_DNA"/>
</dbReference>
<comment type="subcellular location">
    <subcellularLocation>
        <location evidence="7">Cytoplasm</location>
    </subcellularLocation>
</comment>
<dbReference type="GO" id="GO:0005737">
    <property type="term" value="C:cytoplasm"/>
    <property type="evidence" value="ECO:0007669"/>
    <property type="project" value="UniProtKB-SubCell"/>
</dbReference>
<dbReference type="InterPro" id="IPR042099">
    <property type="entry name" value="ANL_N_sf"/>
</dbReference>
<evidence type="ECO:0000256" key="2">
    <source>
        <dbReference type="ARBA" id="ARBA00022598"/>
    </source>
</evidence>
<accession>A0A0P8W2Q4</accession>
<keyword evidence="11" id="KW-1185">Reference proteome</keyword>
<comment type="function">
    <text evidence="5 7">Catalyzes the first step in the D-alanylation of lipoteichoic acid (LTA), the activation of D-alanine and its transfer onto the D-alanyl carrier protein (Dcp) DltC. In an ATP-dependent two-step reaction, forms a high energy D-alanyl-AMP intermediate, followed by transfer of the D-alanyl residue as a thiol ester to the phosphopantheinyl prosthetic group of the Dcp. D-alanylation of LTA plays an important role in modulating the properties of the cell wall in Gram-positive bacteria, influencing the net charge of the cell wall.</text>
</comment>
<dbReference type="InterPro" id="IPR025110">
    <property type="entry name" value="AMP-bd_C"/>
</dbReference>
<evidence type="ECO:0000256" key="3">
    <source>
        <dbReference type="ARBA" id="ARBA00022741"/>
    </source>
</evidence>
<feature type="binding site" evidence="7">
    <location>
        <position position="498"/>
    </location>
    <ligand>
        <name>D-alanine</name>
        <dbReference type="ChEBI" id="CHEBI:57416"/>
    </ligand>
</feature>
<dbReference type="STRING" id="36849.OXPF_35620"/>
<feature type="binding site" evidence="7">
    <location>
        <position position="389"/>
    </location>
    <ligand>
        <name>ATP</name>
        <dbReference type="ChEBI" id="CHEBI:30616"/>
    </ligand>
</feature>
<dbReference type="NCBIfam" id="TIGR01734">
    <property type="entry name" value="D-ala-DACP-lig"/>
    <property type="match status" value="1"/>
</dbReference>
<keyword evidence="3 7" id="KW-0547">Nucleotide-binding</keyword>
<feature type="binding site" evidence="7">
    <location>
        <position position="303"/>
    </location>
    <ligand>
        <name>D-alanine</name>
        <dbReference type="ChEBI" id="CHEBI:57416"/>
    </ligand>
</feature>
<dbReference type="InterPro" id="IPR044507">
    <property type="entry name" value="DltA-like"/>
</dbReference>
<keyword evidence="4 7" id="KW-0067">ATP-binding</keyword>
<dbReference type="FunFam" id="3.30.300.30:FF:000012">
    <property type="entry name" value="D-alanine--D-alanyl carrier protein ligase"/>
    <property type="match status" value="1"/>
</dbReference>
<dbReference type="EC" id="6.2.1.54" evidence="7"/>
<dbReference type="InterPro" id="IPR010071">
    <property type="entry name" value="AA_adenyl_dom"/>
</dbReference>
<dbReference type="InterPro" id="IPR000873">
    <property type="entry name" value="AMP-dep_synth/lig_dom"/>
</dbReference>
<dbReference type="PROSITE" id="PS00455">
    <property type="entry name" value="AMP_BINDING"/>
    <property type="match status" value="1"/>
</dbReference>
<dbReference type="Proteomes" id="UP000050326">
    <property type="component" value="Unassembled WGS sequence"/>
</dbReference>
<sequence length="509" mass="57693">MSLIDIINSHGKSRKNIAAHTYRDSIITYGELKEMSDSLAGYLIEKYGYDDTPIIVYGHKQKEMLVCFLACVKAGHAYIPIDSSLPYERIKDIIDSSGAKMIFSIGDLFHIPPDVSIIYLNEIHELINRYSTYHPEKCYAVKEDNVYYIIYTSGSTGKPKGVQITLSNLNSFVKWGLSLLRQVENSDLIFLNQAPFSFDLSIMDLYLSLASGSTLFSVDKEMIANPKELFSYLNKSQADIWVSTPSFADMCLADKSFNRFLMPKLKVMMFCGEVLNNGSVRKIHERFCGVKVINTYGPTEATVAVTSVEITKEVLDAFDPLPVGYVKSDCHIIIADSEGREVEMGEKGEIVIAGESVSIGYYKNPEITEKVFFKRAIEGKELRCYRTGDEGYIKNNNLHYSGRIDFQVKLNGYRIELEDIESNLRKIDFIENAVVLPVLKEQKIQYLTAAVALNRMVEATEFKTGLLIKNELKKFIPEYMIPRKIVIRESLPMTANGKINRKALMEEIK</sequence>
<dbReference type="NCBIfam" id="TIGR01733">
    <property type="entry name" value="AA-adenyl-dom"/>
    <property type="match status" value="1"/>
</dbReference>
<feature type="domain" description="AMP-binding enzyme C-terminal" evidence="9">
    <location>
        <begin position="420"/>
        <end position="498"/>
    </location>
</feature>
<comment type="catalytic activity">
    <reaction evidence="7">
        <text>holo-[D-alanyl-carrier protein] + D-alanine + ATP = D-alanyl-[D-alanyl-carrier protein] + AMP + diphosphate</text>
        <dbReference type="Rhea" id="RHEA:55132"/>
        <dbReference type="Rhea" id="RHEA-COMP:14102"/>
        <dbReference type="Rhea" id="RHEA-COMP:14103"/>
        <dbReference type="ChEBI" id="CHEBI:30616"/>
        <dbReference type="ChEBI" id="CHEBI:33019"/>
        <dbReference type="ChEBI" id="CHEBI:57416"/>
        <dbReference type="ChEBI" id="CHEBI:64479"/>
        <dbReference type="ChEBI" id="CHEBI:138620"/>
        <dbReference type="ChEBI" id="CHEBI:456215"/>
        <dbReference type="EC" id="6.2.1.54"/>
    </reaction>
</comment>
<evidence type="ECO:0000256" key="4">
    <source>
        <dbReference type="ARBA" id="ARBA00022840"/>
    </source>
</evidence>
<evidence type="ECO:0000256" key="1">
    <source>
        <dbReference type="ARBA" id="ARBA00022490"/>
    </source>
</evidence>
<evidence type="ECO:0000259" key="9">
    <source>
        <dbReference type="Pfam" id="PF13193"/>
    </source>
</evidence>
<comment type="caution">
    <text evidence="10">The sequence shown here is derived from an EMBL/GenBank/DDBJ whole genome shotgun (WGS) entry which is preliminary data.</text>
</comment>
<dbReference type="GO" id="GO:0047473">
    <property type="term" value="F:D-alanine [D-alanyl carrier protein] ligase activity"/>
    <property type="evidence" value="ECO:0007669"/>
    <property type="project" value="UniProtKB-UniRule"/>
</dbReference>
<evidence type="ECO:0000313" key="10">
    <source>
        <dbReference type="EMBL" id="KPU42799.1"/>
    </source>
</evidence>
<dbReference type="Gene3D" id="3.30.300.30">
    <property type="match status" value="1"/>
</dbReference>
<comment type="pathway">
    <text evidence="7">Cell wall biogenesis; lipoteichoic acid biosynthesis.</text>
</comment>
<dbReference type="InterPro" id="IPR010072">
    <property type="entry name" value="DltA"/>
</dbReference>
<feature type="binding site" evidence="7">
    <location>
        <begin position="400"/>
        <end position="403"/>
    </location>
    <ligand>
        <name>ATP</name>
        <dbReference type="ChEBI" id="CHEBI:30616"/>
    </ligand>
</feature>
<dbReference type="NCBIfam" id="NF003417">
    <property type="entry name" value="PRK04813.1"/>
    <property type="match status" value="1"/>
</dbReference>
<name>A0A0P8W2Q4_9CLOT</name>
<dbReference type="PANTHER" id="PTHR45398:SF1">
    <property type="entry name" value="ENZYME, PUTATIVE (JCVI)-RELATED"/>
    <property type="match status" value="1"/>
</dbReference>
<evidence type="ECO:0000256" key="6">
    <source>
        <dbReference type="ARBA" id="ARBA00061336"/>
    </source>
</evidence>
<organism evidence="10 11">
    <name type="scientific">Oxobacter pfennigii</name>
    <dbReference type="NCBI Taxonomy" id="36849"/>
    <lineage>
        <taxon>Bacteria</taxon>
        <taxon>Bacillati</taxon>
        <taxon>Bacillota</taxon>
        <taxon>Clostridia</taxon>
        <taxon>Eubacteriales</taxon>
        <taxon>Clostridiaceae</taxon>
        <taxon>Oxobacter</taxon>
    </lineage>
</organism>